<accession>A0A4Q9HHT1</accession>
<keyword evidence="2" id="KW-1185">Reference proteome</keyword>
<dbReference type="Proteomes" id="UP000291819">
    <property type="component" value="Unassembled WGS sequence"/>
</dbReference>
<proteinExistence type="predicted"/>
<sequence>MKKLTAANIVAFINQLDRSLSYNYIDPKNTGLIEIVNVDLPEGPIRIRRWNPIKGEKALGKKVEPISPELIWRIANAMVPNQPINFDRVLAGSYNTRSVLEALLAYTPQFYFAYPGRIETKGGKPQIKRGHKHLLWTPDEPHQQGILQEKKTEIVISEVPAQEITYDALVLPSETLVEPIDIDIQRRHAQIQIALYFVGKQLNFRTWIAQNDKGIIYQNKKIGELEGVIPRLQDEKLLTAYQDAAQAALLIDCIWFKNGKLMPAVMEVEHSTGVTSGLTRMKKFKDLFIGLEGIRYVIVADDSDRAKVVKEANHPQFRELNIRFFPYSAVEELYSLCQRRKIQGVTEAFLDCYMERVLVG</sequence>
<protein>
    <submittedName>
        <fullName evidence="1">Restriction endonuclease</fullName>
    </submittedName>
</protein>
<keyword evidence="1" id="KW-0378">Hydrolase</keyword>
<name>A0A4Q9HHT1_9SPHI</name>
<gene>
    <name evidence="1" type="ORF">EYS08_04295</name>
</gene>
<keyword evidence="1" id="KW-0255">Endonuclease</keyword>
<organism evidence="1 2">
    <name type="scientific">Pedobacter kyonggii</name>
    <dbReference type="NCBI Taxonomy" id="1926871"/>
    <lineage>
        <taxon>Bacteria</taxon>
        <taxon>Pseudomonadati</taxon>
        <taxon>Bacteroidota</taxon>
        <taxon>Sphingobacteriia</taxon>
        <taxon>Sphingobacteriales</taxon>
        <taxon>Sphingobacteriaceae</taxon>
        <taxon>Pedobacter</taxon>
    </lineage>
</organism>
<dbReference type="EMBL" id="SIXF01000002">
    <property type="protein sequence ID" value="TBO44529.1"/>
    <property type="molecule type" value="Genomic_DNA"/>
</dbReference>
<evidence type="ECO:0000313" key="2">
    <source>
        <dbReference type="Proteomes" id="UP000291819"/>
    </source>
</evidence>
<comment type="caution">
    <text evidence="1">The sequence shown here is derived from an EMBL/GenBank/DDBJ whole genome shotgun (WGS) entry which is preliminary data.</text>
</comment>
<dbReference type="AlphaFoldDB" id="A0A4Q9HHT1"/>
<evidence type="ECO:0000313" key="1">
    <source>
        <dbReference type="EMBL" id="TBO44529.1"/>
    </source>
</evidence>
<reference evidence="1 2" key="1">
    <citation type="submission" date="2019-02" db="EMBL/GenBank/DDBJ databases">
        <title>Pedobacter kyonggii whole genome sequence analysis.</title>
        <authorList>
            <person name="Dahal R.H."/>
        </authorList>
    </citation>
    <scope>NUCLEOTIDE SEQUENCE [LARGE SCALE GENOMIC DNA]</scope>
    <source>
        <strain evidence="1 2">K-4-11-1</strain>
    </source>
</reference>
<dbReference type="RefSeq" id="WP_131028604.1">
    <property type="nucleotide sequence ID" value="NZ_SIXF01000002.1"/>
</dbReference>
<dbReference type="GO" id="GO:0004519">
    <property type="term" value="F:endonuclease activity"/>
    <property type="evidence" value="ECO:0007669"/>
    <property type="project" value="UniProtKB-KW"/>
</dbReference>
<dbReference type="OrthoDB" id="6807706at2"/>
<keyword evidence="1" id="KW-0540">Nuclease</keyword>